<evidence type="ECO:0000313" key="3">
    <source>
        <dbReference type="Proteomes" id="UP000245916"/>
    </source>
</evidence>
<feature type="compositionally biased region" description="Basic and acidic residues" evidence="1">
    <location>
        <begin position="87"/>
        <end position="96"/>
    </location>
</feature>
<evidence type="ECO:0000256" key="1">
    <source>
        <dbReference type="SAM" id="MobiDB-lite"/>
    </source>
</evidence>
<dbReference type="AlphaFoldDB" id="A0A2U2J5Y0"/>
<reference evidence="2 3" key="1">
    <citation type="submission" date="2018-05" db="EMBL/GenBank/DDBJ databases">
        <title>Genome of Sphingosinicella humi QZX222.</title>
        <authorList>
            <person name="Qiao Z."/>
            <person name="Wang G."/>
        </authorList>
    </citation>
    <scope>NUCLEOTIDE SEQUENCE [LARGE SCALE GENOMIC DNA]</scope>
    <source>
        <strain evidence="2 3">QZX222</strain>
    </source>
</reference>
<name>A0A2U2J5Y0_9SPHN</name>
<dbReference type="Proteomes" id="UP000245916">
    <property type="component" value="Unassembled WGS sequence"/>
</dbReference>
<dbReference type="EMBL" id="QFFF01000001">
    <property type="protein sequence ID" value="PWG03739.1"/>
    <property type="molecule type" value="Genomic_DNA"/>
</dbReference>
<comment type="caution">
    <text evidence="2">The sequence shown here is derived from an EMBL/GenBank/DDBJ whole genome shotgun (WGS) entry which is preliminary data.</text>
</comment>
<organism evidence="2 3">
    <name type="scientific">Allosphingosinicella humi</name>
    <dbReference type="NCBI Taxonomy" id="2068657"/>
    <lineage>
        <taxon>Bacteria</taxon>
        <taxon>Pseudomonadati</taxon>
        <taxon>Pseudomonadota</taxon>
        <taxon>Alphaproteobacteria</taxon>
        <taxon>Sphingomonadales</taxon>
        <taxon>Sphingomonadaceae</taxon>
        <taxon>Allosphingosinicella</taxon>
    </lineage>
</organism>
<protein>
    <submittedName>
        <fullName evidence="2">Uncharacterized protein</fullName>
    </submittedName>
</protein>
<keyword evidence="3" id="KW-1185">Reference proteome</keyword>
<proteinExistence type="predicted"/>
<dbReference type="RefSeq" id="WP_109271878.1">
    <property type="nucleotide sequence ID" value="NZ_QFFF01000001.1"/>
</dbReference>
<accession>A0A2U2J5Y0</accession>
<evidence type="ECO:0000313" key="2">
    <source>
        <dbReference type="EMBL" id="PWG03739.1"/>
    </source>
</evidence>
<feature type="region of interest" description="Disordered" evidence="1">
    <location>
        <begin position="87"/>
        <end position="116"/>
    </location>
</feature>
<gene>
    <name evidence="2" type="ORF">DF286_13275</name>
</gene>
<sequence length="116" mass="11492">MTGQAFPGRLLLAGVAIAGLALGGCEHSDANAPGALSAMSCVAGADEIERLGCANAANLESMVANPADLEAPAALGRARGDAAFDAARRHREDRVDSVAGDGGYSSVEAAQEAGPQ</sequence>